<evidence type="ECO:0000256" key="7">
    <source>
        <dbReference type="ARBA" id="ARBA00023136"/>
    </source>
</evidence>
<dbReference type="Proteomes" id="UP000014923">
    <property type="component" value="Unassembled WGS sequence"/>
</dbReference>
<name>R7RSJ0_9CLOT</name>
<comment type="similarity">
    <text evidence="2">Belongs to the autoinducer-2 exporter (AI-2E) (TC 2.A.86) family.</text>
</comment>
<dbReference type="GO" id="GO:0005886">
    <property type="term" value="C:plasma membrane"/>
    <property type="evidence" value="ECO:0007669"/>
    <property type="project" value="UniProtKB-SubCell"/>
</dbReference>
<comment type="caution">
    <text evidence="9">The sequence shown here is derived from an EMBL/GenBank/DDBJ whole genome shotgun (WGS) entry which is preliminary data.</text>
</comment>
<evidence type="ECO:0000256" key="3">
    <source>
        <dbReference type="ARBA" id="ARBA00022448"/>
    </source>
</evidence>
<dbReference type="HOGENOM" id="CLU_031275_5_0_9"/>
<dbReference type="AlphaFoldDB" id="R7RSJ0"/>
<keyword evidence="10" id="KW-1185">Reference proteome</keyword>
<dbReference type="PANTHER" id="PTHR21716:SF53">
    <property type="entry name" value="PERMEASE PERM-RELATED"/>
    <property type="match status" value="1"/>
</dbReference>
<dbReference type="Pfam" id="PF01594">
    <property type="entry name" value="AI-2E_transport"/>
    <property type="match status" value="1"/>
</dbReference>
<keyword evidence="5 8" id="KW-0812">Transmembrane</keyword>
<dbReference type="eggNOG" id="COG0628">
    <property type="taxonomic scope" value="Bacteria"/>
</dbReference>
<evidence type="ECO:0000256" key="4">
    <source>
        <dbReference type="ARBA" id="ARBA00022475"/>
    </source>
</evidence>
<evidence type="ECO:0000256" key="8">
    <source>
        <dbReference type="SAM" id="Phobius"/>
    </source>
</evidence>
<reference evidence="9" key="1">
    <citation type="submission" date="2013-03" db="EMBL/GenBank/DDBJ databases">
        <title>Draft genome sequence of the hydrogen-ethanol-producing anaerobic alkalithermophilic Caloramator celere.</title>
        <authorList>
            <person name="Ciranna A."/>
            <person name="Larjo A."/>
            <person name="Kivisto A."/>
            <person name="Santala V."/>
            <person name="Roos C."/>
            <person name="Karp M."/>
        </authorList>
    </citation>
    <scope>NUCLEOTIDE SEQUENCE [LARGE SCALE GENOMIC DNA]</scope>
    <source>
        <strain evidence="9">DSM 8682</strain>
    </source>
</reference>
<dbReference type="InterPro" id="IPR002549">
    <property type="entry name" value="AI-2E-like"/>
</dbReference>
<keyword evidence="4" id="KW-1003">Cell membrane</keyword>
<feature type="transmembrane region" description="Helical" evidence="8">
    <location>
        <begin position="122"/>
        <end position="150"/>
    </location>
</feature>
<accession>R7RSJ0</accession>
<feature type="transmembrane region" description="Helical" evidence="8">
    <location>
        <begin position="65"/>
        <end position="83"/>
    </location>
</feature>
<keyword evidence="7 8" id="KW-0472">Membrane</keyword>
<proteinExistence type="inferred from homology"/>
<evidence type="ECO:0000313" key="10">
    <source>
        <dbReference type="Proteomes" id="UP000014923"/>
    </source>
</evidence>
<evidence type="ECO:0000256" key="6">
    <source>
        <dbReference type="ARBA" id="ARBA00022989"/>
    </source>
</evidence>
<evidence type="ECO:0000256" key="1">
    <source>
        <dbReference type="ARBA" id="ARBA00004651"/>
    </source>
</evidence>
<dbReference type="PANTHER" id="PTHR21716">
    <property type="entry name" value="TRANSMEMBRANE PROTEIN"/>
    <property type="match status" value="1"/>
</dbReference>
<evidence type="ECO:0000256" key="2">
    <source>
        <dbReference type="ARBA" id="ARBA00009773"/>
    </source>
</evidence>
<comment type="subcellular location">
    <subcellularLocation>
        <location evidence="1">Cell membrane</location>
        <topology evidence="1">Multi-pass membrane protein</topology>
    </subcellularLocation>
</comment>
<evidence type="ECO:0000313" key="9">
    <source>
        <dbReference type="EMBL" id="CDF58258.1"/>
    </source>
</evidence>
<feature type="transmembrane region" description="Helical" evidence="8">
    <location>
        <begin position="90"/>
        <end position="110"/>
    </location>
</feature>
<keyword evidence="3" id="KW-0813">Transport</keyword>
<keyword evidence="6 8" id="KW-1133">Transmembrane helix</keyword>
<evidence type="ECO:0000256" key="5">
    <source>
        <dbReference type="ARBA" id="ARBA00022692"/>
    </source>
</evidence>
<sequence>MNIIPFKLRDIVFDVAREIDEVIGNYIRGQLILSFIISLFTFIGLVLLRIRFPLFIAVINGLTNIIPYFGPVLGFVPAFLIALTQSINKAVAVSIFFFVLQEIESSIVAPKILGDSLGIHPVYVIIILLVGGKFFGGIGLLLAVPIAGIIKVTYNYLMKKIF</sequence>
<feature type="transmembrane region" description="Helical" evidence="8">
    <location>
        <begin position="31"/>
        <end position="59"/>
    </location>
</feature>
<organism evidence="9 10">
    <name type="scientific">Thermobrachium celere DSM 8682</name>
    <dbReference type="NCBI Taxonomy" id="941824"/>
    <lineage>
        <taxon>Bacteria</taxon>
        <taxon>Bacillati</taxon>
        <taxon>Bacillota</taxon>
        <taxon>Clostridia</taxon>
        <taxon>Eubacteriales</taxon>
        <taxon>Clostridiaceae</taxon>
        <taxon>Thermobrachium</taxon>
    </lineage>
</organism>
<dbReference type="GO" id="GO:0055085">
    <property type="term" value="P:transmembrane transport"/>
    <property type="evidence" value="ECO:0007669"/>
    <property type="project" value="TreeGrafter"/>
</dbReference>
<dbReference type="EMBL" id="CAVN010000095">
    <property type="protein sequence ID" value="CDF58258.1"/>
    <property type="molecule type" value="Genomic_DNA"/>
</dbReference>
<protein>
    <submittedName>
        <fullName evidence="9">UPF0118 membrane protein YrrI</fullName>
    </submittedName>
</protein>
<gene>
    <name evidence="9" type="ORF">TCEL_00304</name>
</gene>